<feature type="chain" id="PRO_5042118459" evidence="2">
    <location>
        <begin position="22"/>
        <end position="137"/>
    </location>
</feature>
<evidence type="ECO:0000256" key="1">
    <source>
        <dbReference type="SAM" id="MobiDB-lite"/>
    </source>
</evidence>
<evidence type="ECO:0000313" key="3">
    <source>
        <dbReference type="EMBL" id="KAK3868551.1"/>
    </source>
</evidence>
<feature type="compositionally biased region" description="Acidic residues" evidence="1">
    <location>
        <begin position="55"/>
        <end position="64"/>
    </location>
</feature>
<evidence type="ECO:0000256" key="2">
    <source>
        <dbReference type="SAM" id="SignalP"/>
    </source>
</evidence>
<accession>A0AAE1K8K1</accession>
<protein>
    <submittedName>
        <fullName evidence="3">Uncharacterized protein</fullName>
    </submittedName>
</protein>
<evidence type="ECO:0000313" key="4">
    <source>
        <dbReference type="Proteomes" id="UP001286313"/>
    </source>
</evidence>
<proteinExistence type="predicted"/>
<keyword evidence="4" id="KW-1185">Reference proteome</keyword>
<dbReference type="EMBL" id="JAWQEG010002987">
    <property type="protein sequence ID" value="KAK3868551.1"/>
    <property type="molecule type" value="Genomic_DNA"/>
</dbReference>
<organism evidence="3 4">
    <name type="scientific">Petrolisthes cinctipes</name>
    <name type="common">Flat porcelain crab</name>
    <dbReference type="NCBI Taxonomy" id="88211"/>
    <lineage>
        <taxon>Eukaryota</taxon>
        <taxon>Metazoa</taxon>
        <taxon>Ecdysozoa</taxon>
        <taxon>Arthropoda</taxon>
        <taxon>Crustacea</taxon>
        <taxon>Multicrustacea</taxon>
        <taxon>Malacostraca</taxon>
        <taxon>Eumalacostraca</taxon>
        <taxon>Eucarida</taxon>
        <taxon>Decapoda</taxon>
        <taxon>Pleocyemata</taxon>
        <taxon>Anomura</taxon>
        <taxon>Galatheoidea</taxon>
        <taxon>Porcellanidae</taxon>
        <taxon>Petrolisthes</taxon>
    </lineage>
</organism>
<dbReference type="AlphaFoldDB" id="A0AAE1K8K1"/>
<gene>
    <name evidence="3" type="ORF">Pcinc_026071</name>
</gene>
<comment type="caution">
    <text evidence="3">The sequence shown here is derived from an EMBL/GenBank/DDBJ whole genome shotgun (WGS) entry which is preliminary data.</text>
</comment>
<sequence length="137" mass="15465">MASISSLLLLVVMVVTGLSSALPSHYSHQPYVIYIDNVHPEEQPTPFEHFGHDEDDHDWEEVEDDLHHRSKRQSYPRIEYSLPEIPPLKFNPLGLPNYFPSTSTIDFAPKPAGPRLTGNLALDALRIPYTTVNSGIF</sequence>
<keyword evidence="2" id="KW-0732">Signal</keyword>
<feature type="region of interest" description="Disordered" evidence="1">
    <location>
        <begin position="44"/>
        <end position="70"/>
    </location>
</feature>
<name>A0AAE1K8K1_PETCI</name>
<dbReference type="Proteomes" id="UP001286313">
    <property type="component" value="Unassembled WGS sequence"/>
</dbReference>
<feature type="signal peptide" evidence="2">
    <location>
        <begin position="1"/>
        <end position="21"/>
    </location>
</feature>
<reference evidence="3" key="1">
    <citation type="submission" date="2023-10" db="EMBL/GenBank/DDBJ databases">
        <title>Genome assemblies of two species of porcelain crab, Petrolisthes cinctipes and Petrolisthes manimaculis (Anomura: Porcellanidae).</title>
        <authorList>
            <person name="Angst P."/>
        </authorList>
    </citation>
    <scope>NUCLEOTIDE SEQUENCE</scope>
    <source>
        <strain evidence="3">PB745_01</strain>
        <tissue evidence="3">Gill</tissue>
    </source>
</reference>